<feature type="compositionally biased region" description="Basic and acidic residues" evidence="1">
    <location>
        <begin position="732"/>
        <end position="767"/>
    </location>
</feature>
<keyword evidence="5" id="KW-1185">Reference proteome</keyword>
<feature type="domain" description="Microtubule-associated protein 1B/S N-terminal" evidence="2">
    <location>
        <begin position="39"/>
        <end position="232"/>
    </location>
</feature>
<feature type="compositionally biased region" description="Low complexity" evidence="1">
    <location>
        <begin position="1973"/>
        <end position="1986"/>
    </location>
</feature>
<feature type="compositionally biased region" description="Basic and acidic residues" evidence="1">
    <location>
        <begin position="1540"/>
        <end position="1559"/>
    </location>
</feature>
<feature type="region of interest" description="Disordered" evidence="1">
    <location>
        <begin position="3655"/>
        <end position="3882"/>
    </location>
</feature>
<dbReference type="Pfam" id="PF25281">
    <property type="entry name" value="MBL_MAP1B"/>
    <property type="match status" value="1"/>
</dbReference>
<feature type="compositionally biased region" description="Low complexity" evidence="1">
    <location>
        <begin position="1841"/>
        <end position="1854"/>
    </location>
</feature>
<evidence type="ECO:0000259" key="2">
    <source>
        <dbReference type="Pfam" id="PF23415"/>
    </source>
</evidence>
<feature type="domain" description="Microtubule-associated protein 1A/B/S-like MBL-like" evidence="3">
    <location>
        <begin position="238"/>
        <end position="504"/>
    </location>
</feature>
<feature type="compositionally biased region" description="Polar residues" evidence="1">
    <location>
        <begin position="3398"/>
        <end position="3421"/>
    </location>
</feature>
<feature type="region of interest" description="Disordered" evidence="1">
    <location>
        <begin position="3912"/>
        <end position="3943"/>
    </location>
</feature>
<feature type="compositionally biased region" description="Polar residues" evidence="1">
    <location>
        <begin position="3708"/>
        <end position="3717"/>
    </location>
</feature>
<evidence type="ECO:0000256" key="1">
    <source>
        <dbReference type="SAM" id="MobiDB-lite"/>
    </source>
</evidence>
<feature type="region of interest" description="Disordered" evidence="1">
    <location>
        <begin position="1463"/>
        <end position="1482"/>
    </location>
</feature>
<accession>A0A9P0C8R0</accession>
<feature type="compositionally biased region" description="Basic and acidic residues" evidence="1">
    <location>
        <begin position="774"/>
        <end position="783"/>
    </location>
</feature>
<dbReference type="GO" id="GO:0045202">
    <property type="term" value="C:synapse"/>
    <property type="evidence" value="ECO:0007669"/>
    <property type="project" value="TreeGrafter"/>
</dbReference>
<dbReference type="GO" id="GO:0005875">
    <property type="term" value="C:microtubule associated complex"/>
    <property type="evidence" value="ECO:0007669"/>
    <property type="project" value="TreeGrafter"/>
</dbReference>
<feature type="compositionally biased region" description="Low complexity" evidence="1">
    <location>
        <begin position="2560"/>
        <end position="2572"/>
    </location>
</feature>
<feature type="compositionally biased region" description="Basic and acidic residues" evidence="1">
    <location>
        <begin position="3849"/>
        <end position="3860"/>
    </location>
</feature>
<dbReference type="GO" id="GO:0007409">
    <property type="term" value="P:axonogenesis"/>
    <property type="evidence" value="ECO:0007669"/>
    <property type="project" value="TreeGrafter"/>
</dbReference>
<feature type="region of interest" description="Disordered" evidence="1">
    <location>
        <begin position="3370"/>
        <end position="3465"/>
    </location>
</feature>
<feature type="compositionally biased region" description="Polar residues" evidence="1">
    <location>
        <begin position="1694"/>
        <end position="1703"/>
    </location>
</feature>
<feature type="region of interest" description="Disordered" evidence="1">
    <location>
        <begin position="2771"/>
        <end position="3231"/>
    </location>
</feature>
<feature type="region of interest" description="Disordered" evidence="1">
    <location>
        <begin position="1"/>
        <end position="31"/>
    </location>
</feature>
<feature type="compositionally biased region" description="Low complexity" evidence="1">
    <location>
        <begin position="3732"/>
        <end position="3756"/>
    </location>
</feature>
<feature type="compositionally biased region" description="Basic and acidic residues" evidence="1">
    <location>
        <begin position="637"/>
        <end position="679"/>
    </location>
</feature>
<feature type="region of interest" description="Disordered" evidence="1">
    <location>
        <begin position="4463"/>
        <end position="4532"/>
    </location>
</feature>
<feature type="compositionally biased region" description="Basic and acidic residues" evidence="1">
    <location>
        <begin position="1627"/>
        <end position="1646"/>
    </location>
</feature>
<feature type="compositionally biased region" description="Basic and acidic residues" evidence="1">
    <location>
        <begin position="3912"/>
        <end position="3927"/>
    </location>
</feature>
<feature type="compositionally biased region" description="Polar residues" evidence="1">
    <location>
        <begin position="2429"/>
        <end position="2442"/>
    </location>
</feature>
<feature type="compositionally biased region" description="Polar residues" evidence="1">
    <location>
        <begin position="3659"/>
        <end position="3679"/>
    </location>
</feature>
<feature type="compositionally biased region" description="Basic and acidic residues" evidence="1">
    <location>
        <begin position="2820"/>
        <end position="2829"/>
    </location>
</feature>
<feature type="compositionally biased region" description="Polar residues" evidence="1">
    <location>
        <begin position="4231"/>
        <end position="4242"/>
    </location>
</feature>
<feature type="region of interest" description="Disordered" evidence="1">
    <location>
        <begin position="4384"/>
        <end position="4447"/>
    </location>
</feature>
<feature type="compositionally biased region" description="Basic and acidic residues" evidence="1">
    <location>
        <begin position="1015"/>
        <end position="1041"/>
    </location>
</feature>
<feature type="compositionally biased region" description="Polar residues" evidence="1">
    <location>
        <begin position="681"/>
        <end position="695"/>
    </location>
</feature>
<feature type="compositionally biased region" description="Low complexity" evidence="1">
    <location>
        <begin position="2041"/>
        <end position="2052"/>
    </location>
</feature>
<feature type="compositionally biased region" description="Polar residues" evidence="1">
    <location>
        <begin position="3793"/>
        <end position="3805"/>
    </location>
</feature>
<reference evidence="4" key="1">
    <citation type="submission" date="2021-12" db="EMBL/GenBank/DDBJ databases">
        <authorList>
            <person name="King R."/>
        </authorList>
    </citation>
    <scope>NUCLEOTIDE SEQUENCE</scope>
</reference>
<evidence type="ECO:0000259" key="3">
    <source>
        <dbReference type="Pfam" id="PF25281"/>
    </source>
</evidence>
<feature type="compositionally biased region" description="Low complexity" evidence="1">
    <location>
        <begin position="1863"/>
        <end position="1876"/>
    </location>
</feature>
<feature type="compositionally biased region" description="Polar residues" evidence="1">
    <location>
        <begin position="709"/>
        <end position="720"/>
    </location>
</feature>
<feature type="compositionally biased region" description="Low complexity" evidence="1">
    <location>
        <begin position="1931"/>
        <end position="1942"/>
    </location>
</feature>
<feature type="compositionally biased region" description="Low complexity" evidence="1">
    <location>
        <begin position="2648"/>
        <end position="2658"/>
    </location>
</feature>
<dbReference type="GO" id="GO:0008017">
    <property type="term" value="F:microtubule binding"/>
    <property type="evidence" value="ECO:0007669"/>
    <property type="project" value="InterPro"/>
</dbReference>
<evidence type="ECO:0000313" key="5">
    <source>
        <dbReference type="Proteomes" id="UP001152759"/>
    </source>
</evidence>
<dbReference type="InterPro" id="IPR026074">
    <property type="entry name" value="MAP1"/>
</dbReference>
<dbReference type="KEGG" id="btab:109035786"/>
<feature type="compositionally biased region" description="Basic and acidic residues" evidence="1">
    <location>
        <begin position="4188"/>
        <end position="4197"/>
    </location>
</feature>
<dbReference type="GO" id="GO:0016358">
    <property type="term" value="P:dendrite development"/>
    <property type="evidence" value="ECO:0007669"/>
    <property type="project" value="TreeGrafter"/>
</dbReference>
<feature type="compositionally biased region" description="Basic and acidic residues" evidence="1">
    <location>
        <begin position="3007"/>
        <end position="3025"/>
    </location>
</feature>
<feature type="compositionally biased region" description="Polar residues" evidence="1">
    <location>
        <begin position="2920"/>
        <end position="2957"/>
    </location>
</feature>
<dbReference type="Pfam" id="PF23415">
    <property type="entry name" value="MAPB1_N"/>
    <property type="match status" value="1"/>
</dbReference>
<feature type="compositionally biased region" description="Low complexity" evidence="1">
    <location>
        <begin position="2083"/>
        <end position="2096"/>
    </location>
</feature>
<sequence length="4653" mass="503109">MEAPAAGGSSAQGSARKDPQELPSNPPVGPPSPLSGAYLFVVIGEPRSEEDKQVILQKITKGFLSWDVESCHVDLEKELSILTSEAPEGEEAKNGERLIQYASENLVTEVLIHPQLNTMVQCIRNLLSSFTRHRHIIHAGYTFANSGSWSLQDGTFSLADFVDTFQEIEVQRVIRAYENTVTVDVHCAPEGEWNTNRLGKEQLGKLCKVTINPLDKLSPGSEAVKKFVDYLGQYIQPTSLEQLLEPSDVVGNIRFSHPTLYVFPGGQGDAALFGINGFNMLVDGGFSRKACFWNFVRHLDRLDAVLMTRINNSNINGISSLVRRKRENPVYPQIGHFFCNLQERKNILSPDGDKDKDRLLINLLDLGHDMVQDLRFLHLRPHPCYRDNIIEPINLYHKVGHGKLDMYVLSPAKDSREVREFISKWNTGDSKLFSKKLSDKDSFPLPNIVSICALLVWQPANPSDTITRILFPGSAPQHKILEGFERIRHLEFLKHPVCSAKSLSPSVSTVNFGRSSSKQRTYTSVEKSGTENIKTKNVTDVNEKTVSRSVSAVSSSQKSSSTVTSTIKSKVSNKTEIKKSELTERKQEVDGPVISELQKDTGEKKETKSVMKADEKPKANIEKKEHKAGEVKPTQKTKTERSRIAEKKSISGEKESKSPPESPRKTSDTKINGKTDINRLRSITKTRSPSATPAKSTKEEKNRKVVESKTVTRTARSTSKPPVAAKKQPVATKKEEDKKETEKKEVEKKEADKKETVKAAPRPERKVVAKRKKSPEVPKEKLKSPMKAIKPVKSTKVMKKKQEDKEKSVVSAATEAVSTIERKAIAKALEEKSLSILAERAEIQSGRIEETIISMKNEQNISADGEIDEVLIIEKVELVPDTSMNDQLIVKDGAEICGTEEKDSILEDKIELQKQALDLLENEKIKKETEEHEMSQKDDGASDDVKDAEIVGKAEELLTADREDQIKGEVDDIITSATDIVSKNEQEAKKSAEVSSEEQKEVTSGSPVKISTPEKLSEEKLVDIKDKSKEREIESLPDEKVSTTGESGATTAPTMPEDEKIPLDNINETVEEKHVKEETKEDTVLLKKADEQPNLCNIKPDSEFIRHTTQSIRDIVKTPDEVADLPIHEEFDSQSFDEFGPEHGKPKDSRKSSVEKLIDSDEKDKQSETLSKADKDHIVAEVDKTAFVDESDPRNLSEKKESAKMEESEGANADFQRKLSLKSTVVKEEVQLEEESPAKIPPQEDEDGNIDLSKEKGEVQTEGGESMVKTSLDASKDTHESSVEKEVSFEKPIVEDVPYDKKLSPVKLDIDSKKREDKTPLKEKVTEQTSLRSELLTEEEDSNLLSVEKLEIREKSDDELSEKGSPEKLPLKAMKIGAHDEGEIEKVDKTGDWSLTETSSVLPSIIEKGEEKESEEDKYDAKQKIELTKAEREDKDQDSLGQLVEAEPEFKTLRPGQVEYVIVTPDSTPSTPKSPSKLASSEFKHDTVCAFTKVEKSDDKTKAQAPDAMLEPKTKEQEAVEGETSDSIIPVTVEIQAQADHSKDESSSDKEDLKVDSKLSDTALPEDAKLPSFIHADDTNLNIDISSRQALIDEATSDKEVTTAIAEGCAATQLQDSAVDTKGINIDSHEKDHPEAPEKLEILDDKPDSDELASSVIADHELSELAHKSATPVDVMKKTDDETPSLMADKAAEQLSQSPSPKITSPAPEEGKGLEQVTKSPSPKVASPTTETTEMISKSPSPKATSPLPGFDEKLEQTSKISSPERVSPVPDASKTLADLPKSASPMSVSPVPSEDGKLEQVSKFSSQKDGSPATDVSKKPDVVSKSPSPVPTIDEKLDQSLKSPSPKGVSPVPTIDEKLDLSSKSPSPKGASPVPTIDEKLDQSSKSPSPKGVSPVPTIDEKLDQSSKSHSPKGVSPVPTIDEKLDESSKSSSPKGVSPVPTIDEKLDQSSKSTSPKGVSPVPAIDEKLDQSSKSPSPKGVSPVPTIDEKLDQSSKSPSPKGVSPVPTIDEKLDQSSKSHSPKGISPVPAIDEKLDESSKPSSPKGVSPVPTIDEKLDQSSKSTSPKGVSPVPTFDEKLDQSSKSPSPKGVSPVPTIDEKLDQGSKSHSPKGVRPVPTIDEKLDESFKLSSPKGVSPVPTIDEKLDDSSKSSSPKGVSPLPEASKTPEVISESPSPKAASPDLRHKEKELSSKSSGEQVVDDNQSPRVTSFEDGKTLEKVSTSSSPEAKSPAPTDIHGPDQVLKSASPKVASPTTDAGKITKSESFSSKTSSPPPVEHDAKSSSPKARSPTLDSCERPKDLLQSLSPKAPSPLPVENETFEQVSKSPIQKIGDYTLDDSKAPDTASKSSSPRATSPELTTEEKSEQSPKSSSPKKDSTSFAVGKTPEILSGSSNSKPTSPELKDEDIVKKESVALKVESPTFDDTKNTEQISQPSSGNATSPVPIDDKGLQQVSMSPSPRIGSPTDGGGKTPDAISKSSSPKSASPIPAPEKKSEESTGPSSPKEKDLQPGSAKTLEEVSRTSSPAAKSPVPTEDVDVKQVSEILSLKAASPTTDAGVSKSPSPKTTSPLPALDTKSEQSSRPSSPKEENLQLSSGKTPEEVSKSSTPGAKSPIPTEDVETKQISEILSPKAASPTPDNIKTEEVISKSPSPKISSPLPALDEKLEQSSKSPSPKTLSPRIDSTKVQEVLPVSLSPKATSPVPAEDGKLQLSPTSPHTRSPNVGSPTLEAAQKLEPVSKSPGSRGASPLLAVDEKLELCSRLSSPEKVGELLATNDTLDSVSKPSSPKTKSPVPADDGDEKTEEILKSTSSVIDSAASDAHKISEDISKSFSSNVISATPTSDEKLEQKSASPILDMKSPVLDASDTKLTLESTTLEERQPTPSTAEASPVASPGKTEHSQLEKQSETNLLISDEKVKSSISSEQNLTSEFTSCTSGSGGVKSSSQTPSLEVTKSSFVEETHSTSPSHDISQKQISPVMDGGESLKPSGPVQDTMVETASTVPQDILKKEDSRSSDSPSGKESEQITTTSPSHDLEPSSERVKSSASHELELTPRSASPAESSKAASPIPPTDKKSDITSSTSISPVPSPTFSVDKEKESSVSSQSLKGEEMTSKTASPGEDHLSPARSPSPPVVQLPKDETASSPAPASNDAPLPESSSIPTLSKEGVKSSSPNVEAKSSPKSSSPSDNTPKAVSPSLSGTKTPEVTTTSPSNLLSSVPPGTLPETETLAFKEETASKLVSLVKSDEIVNTVDIVTKVTESVTGLDISSGGETGKVSSQMKGMEFAENLHKRTPSPVVEGGITGMINESEESIMSALDSEKISSTAVHEGLQKLSSLPETTGSIKKTVSPSADVDTTLKTVSSVSVVKESKSETLESHAYSPGTVEDPKEEHDKTTMASDEIASQVQKTKCSATDTSVNDELRRSSQSLEDDKEASWKLHSKGEESITLSKEESTVSTTTISEKSESVGVSLCSKVSGLHSSSDESEQPVEKGFDLHSSTQSTCGSSRTTGSTPPVEEITEGLSHITAKDEAESTSTTSSFTSFIKSGFETVVGVLHDATKTASSAKSLDEDNSKNKKDEKLDLKSEDFTACSKDLTSSRDASIVLEETKEESSVLIESEGTRLSSSFQANVISDSADLSHGGIEESVENICDNKLASPSSKSFSPQPVHTSPTSLESSEKIISTLSSQSQILGSTFESKHDESSHSISEQIQTDSHLELVTKKQSIGGSPTSDRSSKSSSPLPPSDLSSKHSSPIPPNDQSPKSDQSFKDTDKSLNSLPTDRTAEMTPRLSITDSKLDTSSIPAYSRSSALSTSAPSPDESLTSVSPISGTDKSSKPISPLLSTDETTKSTVHEETSLKLLQESAKQAHKFSGSDLSEKEAESLSASVTVGERDLQCIITKTDVCHESAKFSSQTEDKSKDAVAEKTSMVGEESEQFPTDMTQSFYSYSSHEDDEKLSLQKTLTENLSSFDVQEIKDHISKNVIEELKMDQSSEILKSFITKSKSELGVTENEPMSVNVFGEKLKAEDQVRSKSFDASPFRGRPMHEVVPDCQPIHTRLPPDQVKKIETLIEKHGSGKESESSCSLTKAETSDSETKMIPLSDEMLKKEVDDAQSKEICDTKSVDIRSSDFKIVGGSTGKEKMYTSYSTGEDQHIQEEGVLTSGIIAELRREAHDLRSSTPGSEASDRDYELGDRSTPQSDLSSGQISRAGMQMWRPGDSDEELPGSPMSTASHVTHSPSHSEYETEGHKMSSVMTSSLYGALPETFEQSSDGNLGGHEMYSSVYVPKEEDEEEEEIENLVYSSEYSKQFLLKSDEMIDFDKAMKEHKSKRGEELGSYMTFSSGGHTETSSSRPEHLSDDIGNGNISVDNNINRSIPLEHTDSTFTTVSQGTTTSTHTISQSIYPTETHSHTTSSTSHDNDKDPIGGWGKPLGLPPPPNNINNQNKRILIWNPVEEWGKPLGLPSPAPPPGKEDSNGDIQVDLTPLSNKTTPKKAEKKSSDKNTATGSIGKESKRRSESPMKHRSWSRDGRGSKFTPIYIDLAYVPHHGNSLYSATEFFKRIRARYYVFSAVEPSKEIFDALLEAKQSWEDKDSEVTIIPTYDTDALGYWVSENEELLVKHKIDLSPSASRCTINLQDHETSCSAYRLEF</sequence>
<dbReference type="PANTHER" id="PTHR13843:SF12">
    <property type="entry name" value="ATPASE F1_V1_A1 COMPLEX ALPHA_BETA SUBUNIT NUCLEOTIDE-BINDING DOMAIN-CONTAINING PROTEIN"/>
    <property type="match status" value="1"/>
</dbReference>
<feature type="compositionally biased region" description="Low complexity" evidence="1">
    <location>
        <begin position="3079"/>
        <end position="3094"/>
    </location>
</feature>
<protein>
    <recommendedName>
        <fullName evidence="6">Microtubule-associated protein futsch</fullName>
    </recommendedName>
</protein>
<feature type="compositionally biased region" description="Low complexity" evidence="1">
    <location>
        <begin position="3500"/>
        <end position="3515"/>
    </location>
</feature>
<feature type="compositionally biased region" description="Basic and acidic residues" evidence="1">
    <location>
        <begin position="696"/>
        <end position="707"/>
    </location>
</feature>
<feature type="compositionally biased region" description="Basic and acidic residues" evidence="1">
    <location>
        <begin position="982"/>
        <end position="1001"/>
    </location>
</feature>
<feature type="region of interest" description="Disordered" evidence="1">
    <location>
        <begin position="1306"/>
        <end position="1448"/>
    </location>
</feature>
<feature type="compositionally biased region" description="Polar residues" evidence="1">
    <location>
        <begin position="2830"/>
        <end position="2842"/>
    </location>
</feature>
<feature type="compositionally biased region" description="Low complexity" evidence="1">
    <location>
        <begin position="3685"/>
        <end position="3698"/>
    </location>
</feature>
<feature type="compositionally biased region" description="Basic and acidic residues" evidence="1">
    <location>
        <begin position="4514"/>
        <end position="4532"/>
    </location>
</feature>
<feature type="compositionally biased region" description="Low complexity" evidence="1">
    <location>
        <begin position="3180"/>
        <end position="3189"/>
    </location>
</feature>
<dbReference type="EMBL" id="OU963865">
    <property type="protein sequence ID" value="CAH0770689.1"/>
    <property type="molecule type" value="Genomic_DNA"/>
</dbReference>
<feature type="compositionally biased region" description="Low complexity" evidence="1">
    <location>
        <begin position="1"/>
        <end position="14"/>
    </location>
</feature>
<gene>
    <name evidence="4" type="ORF">BEMITA_LOCUS7537</name>
</gene>
<organism evidence="4 5">
    <name type="scientific">Bemisia tabaci</name>
    <name type="common">Sweetpotato whitefly</name>
    <name type="synonym">Aleurodes tabaci</name>
    <dbReference type="NCBI Taxonomy" id="7038"/>
    <lineage>
        <taxon>Eukaryota</taxon>
        <taxon>Metazoa</taxon>
        <taxon>Ecdysozoa</taxon>
        <taxon>Arthropoda</taxon>
        <taxon>Hexapoda</taxon>
        <taxon>Insecta</taxon>
        <taxon>Pterygota</taxon>
        <taxon>Neoptera</taxon>
        <taxon>Paraneoptera</taxon>
        <taxon>Hemiptera</taxon>
        <taxon>Sternorrhyncha</taxon>
        <taxon>Aleyrodoidea</taxon>
        <taxon>Aleyrodidae</taxon>
        <taxon>Aleyrodinae</taxon>
        <taxon>Bemisia</taxon>
    </lineage>
</organism>
<dbReference type="GO" id="GO:0005829">
    <property type="term" value="C:cytosol"/>
    <property type="evidence" value="ECO:0007669"/>
    <property type="project" value="TreeGrafter"/>
</dbReference>
<feature type="compositionally biased region" description="Polar residues" evidence="1">
    <location>
        <begin position="4342"/>
        <end position="4355"/>
    </location>
</feature>
<evidence type="ECO:0000313" key="4">
    <source>
        <dbReference type="EMBL" id="CAH0770689.1"/>
    </source>
</evidence>
<feature type="compositionally biased region" description="Polar residues" evidence="1">
    <location>
        <begin position="1717"/>
        <end position="1744"/>
    </location>
</feature>
<feature type="compositionally biased region" description="Basic and acidic residues" evidence="1">
    <location>
        <begin position="2402"/>
        <end position="2414"/>
    </location>
</feature>
<feature type="compositionally biased region" description="Basic and acidic residues" evidence="1">
    <location>
        <begin position="1140"/>
        <end position="1207"/>
    </location>
</feature>
<evidence type="ECO:0008006" key="6">
    <source>
        <dbReference type="Google" id="ProtNLM"/>
    </source>
</evidence>
<dbReference type="GO" id="GO:0005874">
    <property type="term" value="C:microtubule"/>
    <property type="evidence" value="ECO:0007669"/>
    <property type="project" value="InterPro"/>
</dbReference>
<feature type="compositionally biased region" description="Polar residues" evidence="1">
    <location>
        <begin position="2712"/>
        <end position="2726"/>
    </location>
</feature>
<feature type="compositionally biased region" description="Low complexity" evidence="1">
    <location>
        <begin position="3806"/>
        <end position="3821"/>
    </location>
</feature>
<feature type="compositionally biased region" description="Basic and acidic residues" evidence="1">
    <location>
        <begin position="1419"/>
        <end position="1438"/>
    </location>
</feature>
<feature type="compositionally biased region" description="Polar residues" evidence="1">
    <location>
        <begin position="3190"/>
        <end position="3218"/>
    </location>
</feature>
<feature type="compositionally biased region" description="Basic and acidic residues" evidence="1">
    <location>
        <begin position="1274"/>
        <end position="1289"/>
    </location>
</feature>
<feature type="compositionally biased region" description="Basic and acidic residues" evidence="1">
    <location>
        <begin position="1377"/>
        <end position="1391"/>
    </location>
</feature>
<feature type="region of interest" description="Disordered" evidence="1">
    <location>
        <begin position="549"/>
        <end position="808"/>
    </location>
</feature>
<feature type="region of interest" description="Disordered" evidence="1">
    <location>
        <begin position="4031"/>
        <end position="4104"/>
    </location>
</feature>
<dbReference type="PANTHER" id="PTHR13843">
    <property type="entry name" value="MICROTUBULE-ASSOCIATED PROTEIN"/>
    <property type="match status" value="1"/>
</dbReference>
<feature type="compositionally biased region" description="Low complexity" evidence="1">
    <location>
        <begin position="1464"/>
        <end position="1477"/>
    </location>
</feature>
<feature type="compositionally biased region" description="Basic and acidic residues" evidence="1">
    <location>
        <begin position="1306"/>
        <end position="1326"/>
    </location>
</feature>
<feature type="compositionally biased region" description="Basic and acidic residues" evidence="1">
    <location>
        <begin position="3388"/>
        <end position="3397"/>
    </location>
</feature>
<feature type="compositionally biased region" description="Basic and acidic residues" evidence="1">
    <location>
        <begin position="1070"/>
        <end position="1086"/>
    </location>
</feature>
<dbReference type="InterPro" id="IPR057480">
    <property type="entry name" value="MAP1A/B/S-like_MBL"/>
</dbReference>
<feature type="region of interest" description="Disordered" evidence="1">
    <location>
        <begin position="923"/>
        <end position="946"/>
    </location>
</feature>
<feature type="region of interest" description="Disordered" evidence="1">
    <location>
        <begin position="3563"/>
        <end position="3584"/>
    </location>
</feature>
<feature type="compositionally biased region" description="Basic and acidic residues" evidence="1">
    <location>
        <begin position="1120"/>
        <end position="1131"/>
    </location>
</feature>
<feature type="compositionally biased region" description="Polar residues" evidence="1">
    <location>
        <begin position="4199"/>
        <end position="4210"/>
    </location>
</feature>
<feature type="compositionally biased region" description="Low complexity" evidence="1">
    <location>
        <begin position="1781"/>
        <end position="1794"/>
    </location>
</feature>
<feature type="compositionally biased region" description="Low complexity" evidence="1">
    <location>
        <begin position="1995"/>
        <end position="2008"/>
    </location>
</feature>
<feature type="region of interest" description="Disordered" evidence="1">
    <location>
        <begin position="3479"/>
        <end position="3519"/>
    </location>
</feature>
<dbReference type="GO" id="GO:0003779">
    <property type="term" value="F:actin binding"/>
    <property type="evidence" value="ECO:0007669"/>
    <property type="project" value="TreeGrafter"/>
</dbReference>
<feature type="region of interest" description="Disordered" evidence="1">
    <location>
        <begin position="978"/>
        <end position="1086"/>
    </location>
</feature>
<feature type="region of interest" description="Disordered" evidence="1">
    <location>
        <begin position="509"/>
        <end position="529"/>
    </location>
</feature>
<feature type="compositionally biased region" description="Polar residues" evidence="1">
    <location>
        <begin position="1042"/>
        <end position="1053"/>
    </location>
</feature>
<proteinExistence type="predicted"/>
<dbReference type="GO" id="GO:0030425">
    <property type="term" value="C:dendrite"/>
    <property type="evidence" value="ECO:0007669"/>
    <property type="project" value="TreeGrafter"/>
</dbReference>
<dbReference type="InterPro" id="IPR056617">
    <property type="entry name" value="MAP1B/S_N"/>
</dbReference>
<feature type="region of interest" description="Disordered" evidence="1">
    <location>
        <begin position="4340"/>
        <end position="4360"/>
    </location>
</feature>
<feature type="region of interest" description="Disordered" evidence="1">
    <location>
        <begin position="4175"/>
        <end position="4256"/>
    </location>
</feature>
<feature type="compositionally biased region" description="Basic and acidic residues" evidence="1">
    <location>
        <begin position="1658"/>
        <end position="1667"/>
    </location>
</feature>
<feature type="compositionally biased region" description="Polar residues" evidence="1">
    <location>
        <begin position="1393"/>
        <end position="1402"/>
    </location>
</feature>
<feature type="region of interest" description="Disordered" evidence="1">
    <location>
        <begin position="1494"/>
        <end position="1560"/>
    </location>
</feature>
<dbReference type="GO" id="GO:0043025">
    <property type="term" value="C:neuronal cell body"/>
    <property type="evidence" value="ECO:0007669"/>
    <property type="project" value="TreeGrafter"/>
</dbReference>
<feature type="compositionally biased region" description="Basic and acidic residues" evidence="1">
    <location>
        <begin position="4066"/>
        <end position="4084"/>
    </location>
</feature>
<feature type="compositionally biased region" description="Low complexity" evidence="1">
    <location>
        <begin position="4386"/>
        <end position="4405"/>
    </location>
</feature>
<feature type="compositionally biased region" description="Low complexity" evidence="1">
    <location>
        <begin position="549"/>
        <end position="572"/>
    </location>
</feature>
<feature type="compositionally biased region" description="Basic and acidic residues" evidence="1">
    <location>
        <begin position="2897"/>
        <end position="2907"/>
    </location>
</feature>
<feature type="compositionally biased region" description="Basic and acidic residues" evidence="1">
    <location>
        <begin position="1348"/>
        <end position="1370"/>
    </location>
</feature>
<feature type="compositionally biased region" description="Low complexity" evidence="1">
    <location>
        <begin position="3144"/>
        <end position="3157"/>
    </location>
</feature>
<feature type="compositionally biased region" description="Polar residues" evidence="1">
    <location>
        <begin position="2346"/>
        <end position="2359"/>
    </location>
</feature>
<feature type="compositionally biased region" description="Basic and acidic residues" evidence="1">
    <location>
        <begin position="2576"/>
        <end position="2591"/>
    </location>
</feature>
<feature type="compositionally biased region" description="Low complexity" evidence="1">
    <location>
        <begin position="1885"/>
        <end position="1898"/>
    </location>
</feature>
<name>A0A9P0C8R0_BEMTA</name>
<feature type="compositionally biased region" description="Polar residues" evidence="1">
    <location>
        <begin position="2964"/>
        <end position="2976"/>
    </location>
</feature>
<feature type="compositionally biased region" description="Basic and acidic residues" evidence="1">
    <location>
        <begin position="573"/>
        <end position="589"/>
    </location>
</feature>
<feature type="region of interest" description="Disordered" evidence="1">
    <location>
        <begin position="1120"/>
        <end position="1289"/>
    </location>
</feature>
<feature type="compositionally biased region" description="Basic and acidic residues" evidence="1">
    <location>
        <begin position="2183"/>
        <end position="2192"/>
    </location>
</feature>
<feature type="compositionally biased region" description="Basic and acidic residues" evidence="1">
    <location>
        <begin position="3034"/>
        <end position="3053"/>
    </location>
</feature>
<dbReference type="GO" id="GO:0000226">
    <property type="term" value="P:microtubule cytoskeleton organization"/>
    <property type="evidence" value="ECO:0007669"/>
    <property type="project" value="InterPro"/>
</dbReference>
<dbReference type="Proteomes" id="UP001152759">
    <property type="component" value="Chromosome 4"/>
</dbReference>
<feature type="compositionally biased region" description="Basic and acidic residues" evidence="1">
    <location>
        <begin position="3436"/>
        <end position="3456"/>
    </location>
</feature>
<feature type="compositionally biased region" description="Basic and acidic residues" evidence="1">
    <location>
        <begin position="4243"/>
        <end position="4253"/>
    </location>
</feature>
<feature type="compositionally biased region" description="Basic and acidic residues" evidence="1">
    <location>
        <begin position="597"/>
        <end position="630"/>
    </location>
</feature>
<feature type="compositionally biased region" description="Low complexity" evidence="1">
    <location>
        <begin position="2781"/>
        <end position="2795"/>
    </location>
</feature>
<feature type="region of interest" description="Disordered" evidence="1">
    <location>
        <begin position="1621"/>
        <end position="2749"/>
    </location>
</feature>
<dbReference type="GO" id="GO:0031114">
    <property type="term" value="P:regulation of microtubule depolymerization"/>
    <property type="evidence" value="ECO:0007669"/>
    <property type="project" value="TreeGrafter"/>
</dbReference>
<feature type="compositionally biased region" description="Low complexity" evidence="1">
    <location>
        <begin position="2151"/>
        <end position="2162"/>
    </location>
</feature>
<feature type="compositionally biased region" description="Basic and acidic residues" evidence="1">
    <location>
        <begin position="3570"/>
        <end position="3584"/>
    </location>
</feature>
<feature type="compositionally biased region" description="Low complexity" evidence="1">
    <location>
        <begin position="3055"/>
        <end position="3068"/>
    </location>
</feature>
<feature type="compositionally biased region" description="Polar residues" evidence="1">
    <location>
        <begin position="3823"/>
        <end position="3835"/>
    </location>
</feature>
<feature type="compositionally biased region" description="Low complexity" evidence="1">
    <location>
        <begin position="2475"/>
        <end position="2487"/>
    </location>
</feature>